<organism evidence="1">
    <name type="scientific">candidate division WOR-3 bacterium</name>
    <dbReference type="NCBI Taxonomy" id="2052148"/>
    <lineage>
        <taxon>Bacteria</taxon>
        <taxon>Bacteria division WOR-3</taxon>
    </lineage>
</organism>
<dbReference type="Proteomes" id="UP000885847">
    <property type="component" value="Unassembled WGS sequence"/>
</dbReference>
<evidence type="ECO:0000313" key="1">
    <source>
        <dbReference type="EMBL" id="HDI82290.1"/>
    </source>
</evidence>
<proteinExistence type="predicted"/>
<dbReference type="InterPro" id="IPR026350">
    <property type="entry name" value="GxxExxY"/>
</dbReference>
<sequence>MKEKIKRLAEEVMSILGPGLKEDPYEKALSHELRLNNIPYTRQRNIEIIYRGYYLKDVKSDIIVDDKLLLELKTAKPNKDHVKQAQVYMHSLNIDEGMVIGFQKDGNVGFIDVAKPDLPSFRISVDKRMDIKANIDIEEELISMGRRIMDYFGTEFMFTDAKFDIYISALKVELILAGFNPRGAEVPVMYKNHVIATEKIDLVIENRIGIVPIQVKKENDIQSKMDSINRVFPSSDLEKIYILTFPSSEKFEMELKKIE</sequence>
<dbReference type="EMBL" id="DQWE01000031">
    <property type="protein sequence ID" value="HDI82290.1"/>
    <property type="molecule type" value="Genomic_DNA"/>
</dbReference>
<gene>
    <name evidence="1" type="ORF">ENF18_00680</name>
</gene>
<comment type="caution">
    <text evidence="1">The sequence shown here is derived from an EMBL/GenBank/DDBJ whole genome shotgun (WGS) entry which is preliminary data.</text>
</comment>
<dbReference type="Pfam" id="PF13366">
    <property type="entry name" value="PDDEXK_3"/>
    <property type="match status" value="1"/>
</dbReference>
<dbReference type="AlphaFoldDB" id="A0A7C0Z8S8"/>
<dbReference type="NCBIfam" id="TIGR04256">
    <property type="entry name" value="GxxExxY"/>
    <property type="match status" value="1"/>
</dbReference>
<protein>
    <submittedName>
        <fullName evidence="1">GxxExxY protein</fullName>
    </submittedName>
</protein>
<name>A0A7C0Z8S8_UNCW3</name>
<reference evidence="1" key="1">
    <citation type="journal article" date="2020" name="mSystems">
        <title>Genome- and Community-Level Interaction Insights into Carbon Utilization and Element Cycling Functions of Hydrothermarchaeota in Hydrothermal Sediment.</title>
        <authorList>
            <person name="Zhou Z."/>
            <person name="Liu Y."/>
            <person name="Xu W."/>
            <person name="Pan J."/>
            <person name="Luo Z.H."/>
            <person name="Li M."/>
        </authorList>
    </citation>
    <scope>NUCLEOTIDE SEQUENCE [LARGE SCALE GENOMIC DNA]</scope>
    <source>
        <strain evidence="1">HyVt-102</strain>
    </source>
</reference>
<accession>A0A7C0Z8S8</accession>